<dbReference type="EMBL" id="CP116351">
    <property type="protein sequence ID" value="WCE16375.1"/>
    <property type="molecule type" value="Genomic_DNA"/>
</dbReference>
<dbReference type="RefSeq" id="WP_227119187.1">
    <property type="nucleotide sequence ID" value="NZ_CP116351.1"/>
</dbReference>
<organism evidence="1 2">
    <name type="scientific">Enterobacter ludwigii</name>
    <dbReference type="NCBI Taxonomy" id="299767"/>
    <lineage>
        <taxon>Bacteria</taxon>
        <taxon>Pseudomonadati</taxon>
        <taxon>Pseudomonadota</taxon>
        <taxon>Gammaproteobacteria</taxon>
        <taxon>Enterobacterales</taxon>
        <taxon>Enterobacteriaceae</taxon>
        <taxon>Enterobacter</taxon>
        <taxon>Enterobacter cloacae complex</taxon>
    </lineage>
</organism>
<dbReference type="AlphaFoldDB" id="A0AAX3LJD6"/>
<dbReference type="Proteomes" id="UP001210538">
    <property type="component" value="Plasmid unnamed4"/>
</dbReference>
<protein>
    <submittedName>
        <fullName evidence="1">EexN family lipoprotein</fullName>
    </submittedName>
</protein>
<name>A0AAX3LJD6_9ENTR</name>
<dbReference type="PROSITE" id="PS51257">
    <property type="entry name" value="PROKAR_LIPOPROTEIN"/>
    <property type="match status" value="1"/>
</dbReference>
<dbReference type="NCBIfam" id="NF033894">
    <property type="entry name" value="Eex_IncN"/>
    <property type="match status" value="1"/>
</dbReference>
<geneLocation type="plasmid" evidence="1 2">
    <name>unnamed4</name>
</geneLocation>
<accession>A0AAX3LJD6</accession>
<evidence type="ECO:0000313" key="1">
    <source>
        <dbReference type="EMBL" id="WCE16375.1"/>
    </source>
</evidence>
<dbReference type="InterPro" id="IPR047937">
    <property type="entry name" value="Eex_IncN-like"/>
</dbReference>
<reference evidence="1 2" key="1">
    <citation type="submission" date="2023-01" db="EMBL/GenBank/DDBJ databases">
        <title>Genome sequence resource and annotation of Enterobacter ludwigii, an economically important pathogen of seedling wilt with strawberry.</title>
        <authorList>
            <person name="Xie Y."/>
        </authorList>
    </citation>
    <scope>NUCLEOTIDE SEQUENCE [LARGE SCALE GENOMIC DNA]</scope>
    <source>
        <strain evidence="1 2">CM-TZ4</strain>
        <plasmid evidence="1 2">unnamed4</plasmid>
    </source>
</reference>
<keyword evidence="2" id="KW-1185">Reference proteome</keyword>
<keyword evidence="1" id="KW-0449">Lipoprotein</keyword>
<keyword evidence="1" id="KW-0614">Plasmid</keyword>
<proteinExistence type="predicted"/>
<sequence length="86" mass="9620">MRKLGSILIVTGFTFLLAGCEDVKSVDWWQSHPDEADQKVSECKKSGDDSENCRNAKDGLFRYQQLHASSPSYKDAFKGSMSKGEK</sequence>
<evidence type="ECO:0000313" key="2">
    <source>
        <dbReference type="Proteomes" id="UP001210538"/>
    </source>
</evidence>
<gene>
    <name evidence="1" type="ORF">PHA72_28305</name>
</gene>